<evidence type="ECO:0000313" key="7">
    <source>
        <dbReference type="Proteomes" id="UP000070412"/>
    </source>
</evidence>
<dbReference type="PANTHER" id="PTHR44329:SF293">
    <property type="entry name" value="MITOGEN-ACTIVATED PROTEIN KINASE KINASE KINASE"/>
    <property type="match status" value="1"/>
</dbReference>
<keyword evidence="7" id="KW-1185">Reference proteome</keyword>
<dbReference type="InterPro" id="IPR051681">
    <property type="entry name" value="Ser/Thr_Kinases-Pseudokinases"/>
</dbReference>
<organism evidence="5">
    <name type="scientific">Sarcoptes scabiei</name>
    <name type="common">Itch mite</name>
    <name type="synonym">Acarus scabiei</name>
    <dbReference type="NCBI Taxonomy" id="52283"/>
    <lineage>
        <taxon>Eukaryota</taxon>
        <taxon>Metazoa</taxon>
        <taxon>Ecdysozoa</taxon>
        <taxon>Arthropoda</taxon>
        <taxon>Chelicerata</taxon>
        <taxon>Arachnida</taxon>
        <taxon>Acari</taxon>
        <taxon>Acariformes</taxon>
        <taxon>Sarcoptiformes</taxon>
        <taxon>Astigmata</taxon>
        <taxon>Psoroptidia</taxon>
        <taxon>Sarcoptoidea</taxon>
        <taxon>Sarcoptidae</taxon>
        <taxon>Sarcoptinae</taxon>
        <taxon>Sarcoptes</taxon>
    </lineage>
</organism>
<feature type="coiled-coil region" evidence="2">
    <location>
        <begin position="420"/>
        <end position="463"/>
    </location>
</feature>
<dbReference type="OrthoDB" id="339325at2759"/>
<evidence type="ECO:0000313" key="6">
    <source>
        <dbReference type="EnsemblMetazoa" id="KAF7487987.1"/>
    </source>
</evidence>
<dbReference type="InterPro" id="IPR017441">
    <property type="entry name" value="Protein_kinase_ATP_BS"/>
</dbReference>
<keyword evidence="1" id="KW-0547">Nucleotide-binding</keyword>
<dbReference type="InterPro" id="IPR011009">
    <property type="entry name" value="Kinase-like_dom_sf"/>
</dbReference>
<dbReference type="GO" id="GO:0004706">
    <property type="term" value="F:JUN kinase kinase kinase activity"/>
    <property type="evidence" value="ECO:0007669"/>
    <property type="project" value="TreeGrafter"/>
</dbReference>
<proteinExistence type="predicted"/>
<dbReference type="GO" id="GO:0005524">
    <property type="term" value="F:ATP binding"/>
    <property type="evidence" value="ECO:0007669"/>
    <property type="project" value="UniProtKB-UniRule"/>
</dbReference>
<feature type="compositionally biased region" description="Acidic residues" evidence="3">
    <location>
        <begin position="63"/>
        <end position="75"/>
    </location>
</feature>
<dbReference type="PROSITE" id="PS50011">
    <property type="entry name" value="PROTEIN_KINASE_DOM"/>
    <property type="match status" value="1"/>
</dbReference>
<dbReference type="PROSITE" id="PS00107">
    <property type="entry name" value="PROTEIN_KINASE_ATP"/>
    <property type="match status" value="1"/>
</dbReference>
<dbReference type="SMART" id="SM00220">
    <property type="entry name" value="S_TKc"/>
    <property type="match status" value="1"/>
</dbReference>
<feature type="region of interest" description="Disordered" evidence="3">
    <location>
        <begin position="478"/>
        <end position="501"/>
    </location>
</feature>
<dbReference type="PANTHER" id="PTHR44329">
    <property type="entry name" value="SERINE/THREONINE-PROTEIN KINASE TNNI3K-RELATED"/>
    <property type="match status" value="1"/>
</dbReference>
<gene>
    <name evidence="5" type="ORF">SSS_7833</name>
</gene>
<dbReference type="Pfam" id="PF07714">
    <property type="entry name" value="PK_Tyr_Ser-Thr"/>
    <property type="match status" value="1"/>
</dbReference>
<feature type="region of interest" description="Disordered" evidence="3">
    <location>
        <begin position="583"/>
        <end position="605"/>
    </location>
</feature>
<feature type="compositionally biased region" description="Basic and acidic residues" evidence="3">
    <location>
        <begin position="24"/>
        <end position="54"/>
    </location>
</feature>
<dbReference type="AlphaFoldDB" id="A0A834R285"/>
<feature type="binding site" evidence="1">
    <location>
        <position position="152"/>
    </location>
    <ligand>
        <name>ATP</name>
        <dbReference type="ChEBI" id="CHEBI:30616"/>
    </ligand>
</feature>
<feature type="compositionally biased region" description="Low complexity" evidence="3">
    <location>
        <begin position="767"/>
        <end position="784"/>
    </location>
</feature>
<accession>A0A834R285</accession>
<reference evidence="7" key="1">
    <citation type="journal article" date="2020" name="PLoS Negl. Trop. Dis.">
        <title>High-quality nuclear genome for Sarcoptes scabiei-A critical resource for a neglected parasite.</title>
        <authorList>
            <person name="Korhonen P.K."/>
            <person name="Gasser R.B."/>
            <person name="Ma G."/>
            <person name="Wang T."/>
            <person name="Stroehlein A.J."/>
            <person name="Young N.D."/>
            <person name="Ang C.S."/>
            <person name="Fernando D.D."/>
            <person name="Lu H.C."/>
            <person name="Taylor S."/>
            <person name="Reynolds S.L."/>
            <person name="Mofiz E."/>
            <person name="Najaraj S.H."/>
            <person name="Gowda H."/>
            <person name="Madugundu A."/>
            <person name="Renuse S."/>
            <person name="Holt D."/>
            <person name="Pandey A."/>
            <person name="Papenfuss A.T."/>
            <person name="Fischer K."/>
        </authorList>
    </citation>
    <scope>NUCLEOTIDE SEQUENCE [LARGE SCALE GENOMIC DNA]</scope>
</reference>
<name>A0A834R285_SARSC</name>
<feature type="compositionally biased region" description="Basic residues" evidence="3">
    <location>
        <begin position="492"/>
        <end position="501"/>
    </location>
</feature>
<evidence type="ECO:0000313" key="5">
    <source>
        <dbReference type="EMBL" id="KAF7487987.1"/>
    </source>
</evidence>
<feature type="compositionally biased region" description="Acidic residues" evidence="3">
    <location>
        <begin position="650"/>
        <end position="669"/>
    </location>
</feature>
<keyword evidence="1" id="KW-0067">ATP-binding</keyword>
<sequence>MLESRFVVYNHYEPPIDYTDDDEIRNVSDRDSDDDDVRRENEYNDGDNHFDRENYSNIHNNFDDFDDEEGEEEEDSRGSCSSRSRKSSQRYQATLDRRTRPHQKSHPSKTSMKFPLPTIDFRNLTFDRPIGQGGFSRVYRGRWNNDIMVAIKEPFYYSHNSISLINRAILEEARLHLHLNHPNIIKLYGISINAHRLYLIMEYAHGRSLRELLSQRSLTPNLIIKFAIQISSAMEYLHSLRPKPIIHRDLKSLNSKLELVPITDDDWSYKQIKLTDLGLAREFSGSAQSMMTQCGTYAWMAPESITESKFSKASDVWSFGVVLWELLTGQIPYRNVSGAAVAFGIGNRKLTLPIPESCPDELKRILKSCWQQSPNQRPNFRTIRLDLEKSSFNVINKEKFEKMKRIWFEEIETIWKGLKLKEKELEFREYKARMKEAEAKEKEREIERMKKFLLKQSDELKRREIEVVGRELNVLLHQQQQQQQTNDNNKPIKGKRKREKRLITKKNFLQNNSDEVRGGDPVIGYPKNFCHNLTIRNASPETNQSQISLQAKALNQTWTPGTKIRPELNVNLFSNSQLNSRELQNEDNADDDVNNDDLDRSKNTKQKKKIAIFIRKIFKSSKLNLLIKDSSQQNRTNKATNSEKNRDNDSDSADDVHDDGEDDDDDDVEDAHSNLLVANRLKDRNKPLIFNRTYHGQTKYSERQQVNLLEHFRRNPNNPIRNCLHENYYHRNTAQPPPFDDDEMSSSDRQSYDCEEEDYRDKRFVVRKQSQSRQRTTSNSSTKNDYLIDGNIHHDRSTTINESERAFDADLLKEIDRFEHELKLMNSRKPIENFQKR</sequence>
<feature type="domain" description="Protein kinase" evidence="4">
    <location>
        <begin position="124"/>
        <end position="392"/>
    </location>
</feature>
<dbReference type="Gene3D" id="1.10.510.10">
    <property type="entry name" value="Transferase(Phosphotransferase) domain 1"/>
    <property type="match status" value="1"/>
</dbReference>
<feature type="region of interest" description="Disordered" evidence="3">
    <location>
        <begin position="629"/>
        <end position="669"/>
    </location>
</feature>
<dbReference type="Proteomes" id="UP000070412">
    <property type="component" value="Unassembled WGS sequence"/>
</dbReference>
<dbReference type="PRINTS" id="PR00109">
    <property type="entry name" value="TYRKINASE"/>
</dbReference>
<reference evidence="6" key="3">
    <citation type="submission" date="2022-06" db="UniProtKB">
        <authorList>
            <consortium name="EnsemblMetazoa"/>
        </authorList>
    </citation>
    <scope>IDENTIFICATION</scope>
</reference>
<evidence type="ECO:0000256" key="3">
    <source>
        <dbReference type="SAM" id="MobiDB-lite"/>
    </source>
</evidence>
<evidence type="ECO:0000256" key="2">
    <source>
        <dbReference type="SAM" id="Coils"/>
    </source>
</evidence>
<feature type="region of interest" description="Disordered" evidence="3">
    <location>
        <begin position="731"/>
        <end position="790"/>
    </location>
</feature>
<feature type="compositionally biased region" description="Polar residues" evidence="3">
    <location>
        <begin position="629"/>
        <end position="640"/>
    </location>
</feature>
<keyword evidence="5" id="KW-0808">Transferase</keyword>
<protein>
    <submittedName>
        <fullName evidence="5">Mitogen-activated protein kinase kinase kinase 11</fullName>
    </submittedName>
</protein>
<dbReference type="InterPro" id="IPR001245">
    <property type="entry name" value="Ser-Thr/Tyr_kinase_cat_dom"/>
</dbReference>
<feature type="region of interest" description="Disordered" evidence="3">
    <location>
        <begin position="15"/>
        <end position="114"/>
    </location>
</feature>
<reference evidence="5" key="2">
    <citation type="submission" date="2020-01" db="EMBL/GenBank/DDBJ databases">
        <authorList>
            <person name="Korhonen P.K.K."/>
            <person name="Guangxu M.G."/>
            <person name="Wang T.W."/>
            <person name="Stroehlein A.J.S."/>
            <person name="Young N.D."/>
            <person name="Ang C.-S.A."/>
            <person name="Fernando D.W.F."/>
            <person name="Lu H.L."/>
            <person name="Taylor S.T."/>
            <person name="Ehtesham M.E.M."/>
            <person name="Najaraj S.H.N."/>
            <person name="Harsha G.H.G."/>
            <person name="Madugundu A.M."/>
            <person name="Renuse S.R."/>
            <person name="Holt D.H."/>
            <person name="Pandey A.P."/>
            <person name="Papenfuss A.P."/>
            <person name="Gasser R.B.G."/>
            <person name="Fischer K.F."/>
        </authorList>
    </citation>
    <scope>NUCLEOTIDE SEQUENCE</scope>
    <source>
        <strain evidence="5">SSS_KF_BRIS2020</strain>
    </source>
</reference>
<evidence type="ECO:0000259" key="4">
    <source>
        <dbReference type="PROSITE" id="PS50011"/>
    </source>
</evidence>
<evidence type="ECO:0000256" key="1">
    <source>
        <dbReference type="PROSITE-ProRule" id="PRU10141"/>
    </source>
</evidence>
<dbReference type="Gene3D" id="3.30.200.20">
    <property type="entry name" value="Phosphorylase Kinase, domain 1"/>
    <property type="match status" value="1"/>
</dbReference>
<keyword evidence="5" id="KW-0418">Kinase</keyword>
<keyword evidence="2" id="KW-0175">Coiled coil</keyword>
<dbReference type="EnsemblMetazoa" id="SSS_7833s_mrna">
    <property type="protein sequence ID" value="KAF7487987.1"/>
    <property type="gene ID" value="SSS_7833"/>
</dbReference>
<dbReference type="SUPFAM" id="SSF56112">
    <property type="entry name" value="Protein kinase-like (PK-like)"/>
    <property type="match status" value="1"/>
</dbReference>
<dbReference type="InterPro" id="IPR000719">
    <property type="entry name" value="Prot_kinase_dom"/>
</dbReference>
<dbReference type="EMBL" id="WVUK01000066">
    <property type="protein sequence ID" value="KAF7487987.1"/>
    <property type="molecule type" value="Genomic_DNA"/>
</dbReference>
<feature type="compositionally biased region" description="Acidic residues" evidence="3">
    <location>
        <begin position="585"/>
        <end position="596"/>
    </location>
</feature>